<evidence type="ECO:0000256" key="2">
    <source>
        <dbReference type="SAM" id="SignalP"/>
    </source>
</evidence>
<organism evidence="3 4">
    <name type="scientific">Posidoniimonas polymericola</name>
    <dbReference type="NCBI Taxonomy" id="2528002"/>
    <lineage>
        <taxon>Bacteria</taxon>
        <taxon>Pseudomonadati</taxon>
        <taxon>Planctomycetota</taxon>
        <taxon>Planctomycetia</taxon>
        <taxon>Pirellulales</taxon>
        <taxon>Lacipirellulaceae</taxon>
        <taxon>Posidoniimonas</taxon>
    </lineage>
</organism>
<keyword evidence="4" id="KW-1185">Reference proteome</keyword>
<dbReference type="Proteomes" id="UP000318478">
    <property type="component" value="Unassembled WGS sequence"/>
</dbReference>
<sequence length="647" mass="70599" precursor="true">MTRPCLLVTLIAALLTSPARAAEHDLQRLPYNHPGLTVDLKVGLWAWPLPMDWDADGDLDLVVSCPDVPSNGIYFFENPSGEAPVFRPGKLVGRGVANISLSHVDGAPRVLTPGKEYVDFLGGRFEKQVAHPPGKMKVGNGRTRADQRKLVDYNHDGLVDMVIGVGYWGDYGWDNAYNDQGEWTNGPLHGYVLVALNRGTNDTPEYDEPVKLRAGGAEIDVYGMPSPCLADFDADGDLDLLCGEFVDGFTYFENTGSRAEPVYAAGRPLARNGEPLRMELCMIVPTAIDWDADGDVDLVVGQEDGRVALVEHTGQVADGVPVFKPPVFFRQQAEDLNYGALVTPVSCDWDNDGDPDLIAGNSAGFIGFIENLGRPAGQATPTWAEPVHLRADGRVLRVQAGENGSIQGPCESKWGYTTQTVADLNGDGLLDIVYNSIWGKIEWLPNVGEPGKPVLAGPRPVKVDWQGPAPKPEWNWWDPAEDELVTQWRTTPIAIDWDRDNTIDLVMLDPEGYLTLYRGVPDQTDFRVAPGERLFHTAAADSQPPQSAGLLRLTEGRAGRSGRRKLCLVDWDADGDLDLLANGPSVELLENTGGPDNAVFASGKRLAERRLAGHTTSPTTVDWNRDRVPELLIGAEDGFLYYAADRD</sequence>
<dbReference type="SUPFAM" id="SSF69318">
    <property type="entry name" value="Integrin alpha N-terminal domain"/>
    <property type="match status" value="1"/>
</dbReference>
<dbReference type="PANTHER" id="PTHR44103">
    <property type="entry name" value="PROPROTEIN CONVERTASE P"/>
    <property type="match status" value="1"/>
</dbReference>
<accession>A0A5C5YSB9</accession>
<proteinExistence type="predicted"/>
<keyword evidence="1 2" id="KW-0732">Signal</keyword>
<reference evidence="3 4" key="1">
    <citation type="submission" date="2019-02" db="EMBL/GenBank/DDBJ databases">
        <title>Deep-cultivation of Planctomycetes and their phenomic and genomic characterization uncovers novel biology.</title>
        <authorList>
            <person name="Wiegand S."/>
            <person name="Jogler M."/>
            <person name="Boedeker C."/>
            <person name="Pinto D."/>
            <person name="Vollmers J."/>
            <person name="Rivas-Marin E."/>
            <person name="Kohn T."/>
            <person name="Peeters S.H."/>
            <person name="Heuer A."/>
            <person name="Rast P."/>
            <person name="Oberbeckmann S."/>
            <person name="Bunk B."/>
            <person name="Jeske O."/>
            <person name="Meyerdierks A."/>
            <person name="Storesund J.E."/>
            <person name="Kallscheuer N."/>
            <person name="Luecker S."/>
            <person name="Lage O.M."/>
            <person name="Pohl T."/>
            <person name="Merkel B.J."/>
            <person name="Hornburger P."/>
            <person name="Mueller R.-W."/>
            <person name="Bruemmer F."/>
            <person name="Labrenz M."/>
            <person name="Spormann A.M."/>
            <person name="Op Den Camp H."/>
            <person name="Overmann J."/>
            <person name="Amann R."/>
            <person name="Jetten M.S.M."/>
            <person name="Mascher T."/>
            <person name="Medema M.H."/>
            <person name="Devos D.P."/>
            <person name="Kaster A.-K."/>
            <person name="Ovreas L."/>
            <person name="Rohde M."/>
            <person name="Galperin M.Y."/>
            <person name="Jogler C."/>
        </authorList>
    </citation>
    <scope>NUCLEOTIDE SEQUENCE [LARGE SCALE GENOMIC DNA]</scope>
    <source>
        <strain evidence="3 4">Pla123a</strain>
    </source>
</reference>
<dbReference type="Gene3D" id="2.130.10.130">
    <property type="entry name" value="Integrin alpha, N-terminal"/>
    <property type="match status" value="1"/>
</dbReference>
<dbReference type="EMBL" id="SJPO01000003">
    <property type="protein sequence ID" value="TWT77839.1"/>
    <property type="molecule type" value="Genomic_DNA"/>
</dbReference>
<name>A0A5C5YSB9_9BACT</name>
<dbReference type="RefSeq" id="WP_146585704.1">
    <property type="nucleotide sequence ID" value="NZ_SJPO01000003.1"/>
</dbReference>
<evidence type="ECO:0000256" key="1">
    <source>
        <dbReference type="ARBA" id="ARBA00022729"/>
    </source>
</evidence>
<protein>
    <submittedName>
        <fullName evidence="3">FG-GAP repeat protein</fullName>
    </submittedName>
</protein>
<dbReference type="InterPro" id="IPR013517">
    <property type="entry name" value="FG-GAP"/>
</dbReference>
<dbReference type="Pfam" id="PF13517">
    <property type="entry name" value="FG-GAP_3"/>
    <property type="match status" value="1"/>
</dbReference>
<evidence type="ECO:0000313" key="3">
    <source>
        <dbReference type="EMBL" id="TWT77839.1"/>
    </source>
</evidence>
<dbReference type="PANTHER" id="PTHR44103:SF1">
    <property type="entry name" value="PROPROTEIN CONVERTASE P"/>
    <property type="match status" value="1"/>
</dbReference>
<dbReference type="InterPro" id="IPR028994">
    <property type="entry name" value="Integrin_alpha_N"/>
</dbReference>
<feature type="signal peptide" evidence="2">
    <location>
        <begin position="1"/>
        <end position="21"/>
    </location>
</feature>
<gene>
    <name evidence="3" type="ORF">Pla123a_16350</name>
</gene>
<dbReference type="AlphaFoldDB" id="A0A5C5YSB9"/>
<dbReference type="OrthoDB" id="41724at2"/>
<evidence type="ECO:0000313" key="4">
    <source>
        <dbReference type="Proteomes" id="UP000318478"/>
    </source>
</evidence>
<feature type="chain" id="PRO_5022720453" evidence="2">
    <location>
        <begin position="22"/>
        <end position="647"/>
    </location>
</feature>
<comment type="caution">
    <text evidence="3">The sequence shown here is derived from an EMBL/GenBank/DDBJ whole genome shotgun (WGS) entry which is preliminary data.</text>
</comment>